<evidence type="ECO:0000256" key="6">
    <source>
        <dbReference type="SAM" id="MobiDB-lite"/>
    </source>
</evidence>
<reference evidence="9" key="1">
    <citation type="journal article" date="2017" name="Nature">
        <title>The genome of Chenopodium quinoa.</title>
        <authorList>
            <person name="Jarvis D.E."/>
            <person name="Ho Y.S."/>
            <person name="Lightfoot D.J."/>
            <person name="Schmoeckel S.M."/>
            <person name="Li B."/>
            <person name="Borm T.J.A."/>
            <person name="Ohyanagi H."/>
            <person name="Mineta K."/>
            <person name="Michell C.T."/>
            <person name="Saber N."/>
            <person name="Kharbatia N.M."/>
            <person name="Rupper R.R."/>
            <person name="Sharp A.R."/>
            <person name="Dally N."/>
            <person name="Boughton B.A."/>
            <person name="Woo Y.H."/>
            <person name="Gao G."/>
            <person name="Schijlen E.G.W.M."/>
            <person name="Guo X."/>
            <person name="Momin A.A."/>
            <person name="Negrao S."/>
            <person name="Al-Babili S."/>
            <person name="Gehring C."/>
            <person name="Roessner U."/>
            <person name="Jung C."/>
            <person name="Murphy K."/>
            <person name="Arold S.T."/>
            <person name="Gojobori T."/>
            <person name="van der Linden C.G."/>
            <person name="van Loo E.N."/>
            <person name="Jellen E.N."/>
            <person name="Maughan P.J."/>
            <person name="Tester M."/>
        </authorList>
    </citation>
    <scope>NUCLEOTIDE SEQUENCE [LARGE SCALE GENOMIC DNA]</scope>
    <source>
        <strain evidence="9">cv. PI 614886</strain>
    </source>
</reference>
<feature type="region of interest" description="Disordered" evidence="6">
    <location>
        <begin position="177"/>
        <end position="407"/>
    </location>
</feature>
<dbReference type="PROSITE" id="PS51184">
    <property type="entry name" value="JMJC"/>
    <property type="match status" value="1"/>
</dbReference>
<dbReference type="EnsemblPlants" id="AUR62017712-RA">
    <property type="protein sequence ID" value="AUR62017712-RA:cds"/>
    <property type="gene ID" value="AUR62017712"/>
</dbReference>
<evidence type="ECO:0000259" key="8">
    <source>
        <dbReference type="PROSITE" id="PS51667"/>
    </source>
</evidence>
<evidence type="ECO:0000256" key="4">
    <source>
        <dbReference type="ARBA" id="ARBA00023242"/>
    </source>
</evidence>
<feature type="region of interest" description="Disordered" evidence="6">
    <location>
        <begin position="1"/>
        <end position="48"/>
    </location>
</feature>
<proteinExistence type="inferred from homology"/>
<sequence length="1445" mass="162525">MGEKGENGVVAEPKLEENLEGEDVAEPKLKEDLEGKDGDNNDKENHEEVIPIEERCDRNDGKGWRCKLRKLDDDKLCQMHFDQKNKAKKGYSKKGPSNTEKDDDDEDDEPIIKAFQKKKAELVEVKSAQKKINVKVDPDEGEEKSVEKVMEVKEEKSETVIPEKRGGESIGIVAEEIPGKISQVPEDNTIKSEKSLEISEEKQEEIPDNSEKNQLKLEKDGEEDAEIKVPKKRGRKRIIKVAEENPEKTPEKLEQDGEGDKEAEVSKKRVRDDAEKGHYSEVIVSDDNGLARRSKRSGTRKSNYGEDDAVRVYFEEDEMEQKSKKRRKGGRKPKGNKAAVKGVEEEEEEDNGTEVDTKPIGGKKKRAEKSTPGVCENDDEKHGDGDDGEAVVSKQSRGKRGKKKVVEKGTPSLCENVAEEKDVEKDTSRAGRQTRTCRNKPLVAIPEKKLKPDKAYDENGLGSLTMFSLWYPQMTEEQIAQACPVCLQNCNCKSCLRMEGPIKNQMKDEFKVKCEEKFEHAMNTLMTIFPFLNEFNQEQVTEKEIEAKIQGVSISEVMVPAASVAKNERVYCDNCKTSIADFLRSCPACGYDLCLTCCREIRAGQLQGREEVVMDFVYRGFEYLHGEQSEGTNGGEAASVSKRTRRQKPCVESEKTTSGTDALARSERTIGSNSPGVQLVKNKGKLEWKADANGSISCPPSEHGGCGSLLELNSILSDGWVSEMVKEAEEALAKCGHKNSPQTLSECSCSDSVCNGECGSALRKCASREGSSDNFLYCPDARDIKHGDLKHFQFHWARGEPIIVRSVLETTPGLSWEPMVMWRAVRQIQNTKHSTLLDVKAIDCLDWCEVDVNVHQFFKGYSKCQFDRSDWPVILKLKDWPHTSKFEKHLPRHGAEFIRALPFKEYTHPRKGVLNLATKLPRGTLMPDMGPKTYIAYGLHEELGRGDSVTKLHCDMSDAVNILAHTTEVAVPTDNRKAISKLKKQHFAQDQKEIFGVEPKVSKGVDGSGVKKLHDGGRVIEGDTKCLDTMDIEAGTKVKVIPCNLNGNEVVACEGVDMDLDMPTTVQTSNDVAVEHKNTVKSRVYNKRKKRQSKIPDGHETEPELSKISTEGENIVLDAQKGYPDKDMETRDNGTSAPPSENLEGSEPHSGGALWDIFRREDVPMLQEYLRRHYQEFRHIHCNPLKQVIHPIHDQTFYLTEEHKRKLKEEYGIEAWTFVQNLGEAVFIPTGCPHQVRNLKSCIKVALDFVSPENVGECMRLAGEFRALPQNHKAKEDKLEVKKMTLYAMKAALKKLRREEENEMKWEYEYTISSSWFVLPFDDCQSRNVCEYHDDTPRDQLIVLGPHGKFMERRAANAITHTPNSVTDMYPFAAEALARQETDKLTSLSLDSLLFPTDTAFNYLVSVKDNKHISLPEGNDGSDPDEDVDSDPEPELKPETGSDAE</sequence>
<feature type="compositionally biased region" description="Basic residues" evidence="6">
    <location>
        <begin position="230"/>
        <end position="239"/>
    </location>
</feature>
<dbReference type="GO" id="GO:0000118">
    <property type="term" value="C:histone deacetylase complex"/>
    <property type="evidence" value="ECO:0007669"/>
    <property type="project" value="TreeGrafter"/>
</dbReference>
<dbReference type="InterPro" id="IPR045109">
    <property type="entry name" value="LSDs-like"/>
</dbReference>
<feature type="compositionally biased region" description="Acidic residues" evidence="6">
    <location>
        <begin position="1420"/>
        <end position="1433"/>
    </location>
</feature>
<dbReference type="InterPro" id="IPR014977">
    <property type="entry name" value="WRC_dom"/>
</dbReference>
<dbReference type="PANTHER" id="PTHR12549">
    <property type="entry name" value="JMJC DOMAIN-CONTAINING HISTONE DEMETHYLATION PROTEIN"/>
    <property type="match status" value="1"/>
</dbReference>
<evidence type="ECO:0000256" key="5">
    <source>
        <dbReference type="PROSITE-ProRule" id="PRU01002"/>
    </source>
</evidence>
<dbReference type="InterPro" id="IPR003347">
    <property type="entry name" value="JmjC_dom"/>
</dbReference>
<feature type="compositionally biased region" description="Basic and acidic residues" evidence="6">
    <location>
        <begin position="1123"/>
        <end position="1132"/>
    </location>
</feature>
<dbReference type="SUPFAM" id="SSF51197">
    <property type="entry name" value="Clavaminate synthase-like"/>
    <property type="match status" value="1"/>
</dbReference>
<evidence type="ECO:0000256" key="1">
    <source>
        <dbReference type="ARBA" id="ARBA00004123"/>
    </source>
</evidence>
<dbReference type="GO" id="GO:0032454">
    <property type="term" value="F:histone H3K9 demethylase activity"/>
    <property type="evidence" value="ECO:0007669"/>
    <property type="project" value="InterPro"/>
</dbReference>
<protein>
    <submittedName>
        <fullName evidence="9">Uncharacterized protein</fullName>
    </submittedName>
</protein>
<evidence type="ECO:0000256" key="3">
    <source>
        <dbReference type="ARBA" id="ARBA00022723"/>
    </source>
</evidence>
<dbReference type="GO" id="GO:0006357">
    <property type="term" value="P:regulation of transcription by RNA polymerase II"/>
    <property type="evidence" value="ECO:0007669"/>
    <property type="project" value="TreeGrafter"/>
</dbReference>
<feature type="compositionally biased region" description="Basic residues" evidence="6">
    <location>
        <begin position="323"/>
        <end position="335"/>
    </location>
</feature>
<comment type="caution">
    <text evidence="5">Lacks conserved residue(s) required for the propagation of feature annotation.</text>
</comment>
<dbReference type="PROSITE" id="PS51667">
    <property type="entry name" value="WRC"/>
    <property type="match status" value="1"/>
</dbReference>
<dbReference type="SMART" id="SM00558">
    <property type="entry name" value="JmjC"/>
    <property type="match status" value="1"/>
</dbReference>
<feature type="compositionally biased region" description="Basic and acidic residues" evidence="6">
    <location>
        <begin position="1094"/>
        <end position="1105"/>
    </location>
</feature>
<keyword evidence="3" id="KW-0479">Metal-binding</keyword>
<dbReference type="GO" id="GO:0046872">
    <property type="term" value="F:metal ion binding"/>
    <property type="evidence" value="ECO:0007669"/>
    <property type="project" value="UniProtKB-KW"/>
</dbReference>
<evidence type="ECO:0000313" key="9">
    <source>
        <dbReference type="EnsemblPlants" id="AUR62017712-RA:cds"/>
    </source>
</evidence>
<dbReference type="FunFam" id="2.60.120.650:FF:000033">
    <property type="entry name" value="Transcription factor jumonji (JmjC) domain-containing protein"/>
    <property type="match status" value="1"/>
</dbReference>
<dbReference type="Gramene" id="AUR62017712-RA">
    <property type="protein sequence ID" value="AUR62017712-RA:cds"/>
    <property type="gene ID" value="AUR62017712"/>
</dbReference>
<evidence type="ECO:0000256" key="2">
    <source>
        <dbReference type="ARBA" id="ARBA00006801"/>
    </source>
</evidence>
<feature type="region of interest" description="Disordered" evidence="6">
    <location>
        <begin position="82"/>
        <end position="110"/>
    </location>
</feature>
<comment type="similarity">
    <text evidence="2">Belongs to the JARID1 histone demethylase family.</text>
</comment>
<feature type="compositionally biased region" description="Basic residues" evidence="6">
    <location>
        <begin position="1084"/>
        <end position="1093"/>
    </location>
</feature>
<feature type="compositionally biased region" description="Acidic residues" evidence="6">
    <location>
        <begin position="344"/>
        <end position="353"/>
    </location>
</feature>
<dbReference type="Proteomes" id="UP000596660">
    <property type="component" value="Unplaced"/>
</dbReference>
<dbReference type="PANTHER" id="PTHR12549:SF11">
    <property type="entry name" value="LYSINE-SPECIFIC DEMETHYLASE JMJ25"/>
    <property type="match status" value="1"/>
</dbReference>
<feature type="compositionally biased region" description="Basic and acidic residues" evidence="6">
    <location>
        <begin position="25"/>
        <end position="48"/>
    </location>
</feature>
<feature type="domain" description="WRC" evidence="8">
    <location>
        <begin position="50"/>
        <end position="97"/>
    </location>
</feature>
<feature type="compositionally biased region" description="Basic and acidic residues" evidence="6">
    <location>
        <begin position="240"/>
        <end position="279"/>
    </location>
</feature>
<reference evidence="9" key="2">
    <citation type="submission" date="2021-03" db="UniProtKB">
        <authorList>
            <consortium name="EnsemblPlants"/>
        </authorList>
    </citation>
    <scope>IDENTIFICATION</scope>
</reference>
<evidence type="ECO:0000259" key="7">
    <source>
        <dbReference type="PROSITE" id="PS51184"/>
    </source>
</evidence>
<feature type="region of interest" description="Disordered" evidence="6">
    <location>
        <begin position="629"/>
        <end position="678"/>
    </location>
</feature>
<accession>A0A803LRY3</accession>
<name>A0A803LRY3_CHEQI</name>
<feature type="compositionally biased region" description="Basic residues" evidence="6">
    <location>
        <begin position="396"/>
        <end position="405"/>
    </location>
</feature>
<keyword evidence="10" id="KW-1185">Reference proteome</keyword>
<feature type="region of interest" description="Disordered" evidence="6">
    <location>
        <begin position="1412"/>
        <end position="1445"/>
    </location>
</feature>
<dbReference type="GO" id="GO:0031490">
    <property type="term" value="F:chromatin DNA binding"/>
    <property type="evidence" value="ECO:0007669"/>
    <property type="project" value="TreeGrafter"/>
</dbReference>
<keyword evidence="4" id="KW-0539">Nucleus</keyword>
<comment type="subcellular location">
    <subcellularLocation>
        <location evidence="1">Nucleus</location>
    </subcellularLocation>
</comment>
<dbReference type="GO" id="GO:0000785">
    <property type="term" value="C:chromatin"/>
    <property type="evidence" value="ECO:0007669"/>
    <property type="project" value="TreeGrafter"/>
</dbReference>
<dbReference type="GO" id="GO:0003712">
    <property type="term" value="F:transcription coregulator activity"/>
    <property type="evidence" value="ECO:0007669"/>
    <property type="project" value="TreeGrafter"/>
</dbReference>
<feature type="compositionally biased region" description="Basic and acidic residues" evidence="6">
    <location>
        <begin position="188"/>
        <end position="219"/>
    </location>
</feature>
<evidence type="ECO:0000313" key="10">
    <source>
        <dbReference type="Proteomes" id="UP000596660"/>
    </source>
</evidence>
<dbReference type="Pfam" id="PF02373">
    <property type="entry name" value="JmjC"/>
    <property type="match status" value="1"/>
</dbReference>
<feature type="region of interest" description="Disordered" evidence="6">
    <location>
        <begin position="1077"/>
        <end position="1149"/>
    </location>
</feature>
<feature type="compositionally biased region" description="Basic and acidic residues" evidence="6">
    <location>
        <begin position="1434"/>
        <end position="1445"/>
    </location>
</feature>
<dbReference type="Pfam" id="PF08879">
    <property type="entry name" value="WRC"/>
    <property type="match status" value="1"/>
</dbReference>
<organism evidence="9 10">
    <name type="scientific">Chenopodium quinoa</name>
    <name type="common">Quinoa</name>
    <dbReference type="NCBI Taxonomy" id="63459"/>
    <lineage>
        <taxon>Eukaryota</taxon>
        <taxon>Viridiplantae</taxon>
        <taxon>Streptophyta</taxon>
        <taxon>Embryophyta</taxon>
        <taxon>Tracheophyta</taxon>
        <taxon>Spermatophyta</taxon>
        <taxon>Magnoliopsida</taxon>
        <taxon>eudicotyledons</taxon>
        <taxon>Gunneridae</taxon>
        <taxon>Pentapetalae</taxon>
        <taxon>Caryophyllales</taxon>
        <taxon>Chenopodiaceae</taxon>
        <taxon>Chenopodioideae</taxon>
        <taxon>Atripliceae</taxon>
        <taxon>Chenopodium</taxon>
    </lineage>
</organism>
<feature type="domain" description="JmjC" evidence="7">
    <location>
        <begin position="909"/>
        <end position="1266"/>
    </location>
</feature>
<dbReference type="Gene3D" id="2.60.120.650">
    <property type="entry name" value="Cupin"/>
    <property type="match status" value="2"/>
</dbReference>